<accession>A0AAV1GV06</accession>
<dbReference type="AlphaFoldDB" id="A0AAV1GV06"/>
<name>A0AAV1GV06_XYRNO</name>
<evidence type="ECO:0000313" key="2">
    <source>
        <dbReference type="Proteomes" id="UP001178508"/>
    </source>
</evidence>
<dbReference type="Proteomes" id="UP001178508">
    <property type="component" value="Chromosome 17"/>
</dbReference>
<sequence>MAAVIWVRADGQVGTRLMATPAKDTHLLPPMMLPFCLTPRSRLRSHTDTELEAELLSCEGFTVWQSEISQVFDFNGFKRKEILKKNKEGNRLTNFSMSHETKVISNCSLWSVITPTPTRLPD</sequence>
<protein>
    <submittedName>
        <fullName evidence="1">Uncharacterized protein</fullName>
    </submittedName>
</protein>
<reference evidence="1" key="1">
    <citation type="submission" date="2023-08" db="EMBL/GenBank/DDBJ databases">
        <authorList>
            <person name="Alioto T."/>
            <person name="Alioto T."/>
            <person name="Gomez Garrido J."/>
        </authorList>
    </citation>
    <scope>NUCLEOTIDE SEQUENCE</scope>
</reference>
<proteinExistence type="predicted"/>
<organism evidence="1 2">
    <name type="scientific">Xyrichtys novacula</name>
    <name type="common">Pearly razorfish</name>
    <name type="synonym">Hemipteronotus novacula</name>
    <dbReference type="NCBI Taxonomy" id="13765"/>
    <lineage>
        <taxon>Eukaryota</taxon>
        <taxon>Metazoa</taxon>
        <taxon>Chordata</taxon>
        <taxon>Craniata</taxon>
        <taxon>Vertebrata</taxon>
        <taxon>Euteleostomi</taxon>
        <taxon>Actinopterygii</taxon>
        <taxon>Neopterygii</taxon>
        <taxon>Teleostei</taxon>
        <taxon>Neoteleostei</taxon>
        <taxon>Acanthomorphata</taxon>
        <taxon>Eupercaria</taxon>
        <taxon>Labriformes</taxon>
        <taxon>Labridae</taxon>
        <taxon>Xyrichtys</taxon>
    </lineage>
</organism>
<keyword evidence="2" id="KW-1185">Reference proteome</keyword>
<gene>
    <name evidence="1" type="ORF">XNOV1_A031781</name>
</gene>
<evidence type="ECO:0000313" key="1">
    <source>
        <dbReference type="EMBL" id="CAJ1077080.1"/>
    </source>
</evidence>
<dbReference type="EMBL" id="OY660880">
    <property type="protein sequence ID" value="CAJ1077080.1"/>
    <property type="molecule type" value="Genomic_DNA"/>
</dbReference>